<protein>
    <submittedName>
        <fullName evidence="4">Site-specific integrase</fullName>
    </submittedName>
</protein>
<sequence length="837" mass="93105">MTTIAKHVARKPLAVANATKTQISGRNKQLRERFPARQPEHCGAHAAGTAEDTIVRLTSGLFTSDVKTTQAGRRRGVTKLLDWLATFPGDTWQQRWELSGVEQHPGKTWTGLPLTWLQERGQNASYDADDLASGLLMLICGDVIRPGVPWMLTRTHAHLAGAMAHTRDPQGFAQLQRLAETQPASSAVDARVAATRIATILACKGGRVADITVGDCVELVDTLRQVHARGGQKKVDFYLRLRTIGIFPDDAPHTIRAFGQATGRLTIEELVDRYPLRCRPIRDLLVDYLRERQPSLDFASIDAISRSLAGLFWARIEAIAPGIDTLQLPQDIIRTWKEDLATKKRTITNAAGEQIEVATPRLNAKDELLRVRAFYLDIAQWAVDDPARWAQWAAPCPIGDAEIRRAKERKHRKARMDQRTRERLPVLPVLVRTANQRRRTAQQFLQAADQTSPGALIPGADAKLRKALVPKAIGRHVWAEDTATGKRRNLSYEDDEAFWAFATIEVLRLTGIRCEELLELSHHSITEYRLPSSGEVVPLLQIAPSKTDTERLLLVSPELADVLSAIVTRLRAPNGAIPLVPSYDIRERVWNPPMPLLFQRAIGNEHRPFTPSAIRKLLIDALAASGLTDATGEPLIFSPHDFRRIFVTDAIMSGLPPHIAQIICGHKTIDTTMGYKAVYPMEAIEAHRAFIARRRATRPSEEYRTPTEDEWDDFLAHFEKRKVSVGTCGRAFGTPCFHEHACVRCSLLRPDPAQRPRLEEIRSNLEDRISEAKLHGWLGEVEGLQVSLAGVNDKLTQIDTSDRGAVDIGTPSLPTKSGANESAMSTGRTTSLHTRAQ</sequence>
<dbReference type="CDD" id="cd00397">
    <property type="entry name" value="DNA_BRE_C"/>
    <property type="match status" value="1"/>
</dbReference>
<dbReference type="SUPFAM" id="SSF56349">
    <property type="entry name" value="DNA breaking-rejoining enzymes"/>
    <property type="match status" value="1"/>
</dbReference>
<dbReference type="Gene3D" id="1.10.443.10">
    <property type="entry name" value="Intergrase catalytic core"/>
    <property type="match status" value="1"/>
</dbReference>
<proteinExistence type="predicted"/>
<evidence type="ECO:0000313" key="5">
    <source>
        <dbReference type="Proteomes" id="UP001300745"/>
    </source>
</evidence>
<gene>
    <name evidence="4" type="ORF">ORI27_28825</name>
</gene>
<dbReference type="Proteomes" id="UP001300745">
    <property type="component" value="Unassembled WGS sequence"/>
</dbReference>
<accession>A0ABT3SMD8</accession>
<organism evidence="4 5">
    <name type="scientific">Mycobacterium pinniadriaticum</name>
    <dbReference type="NCBI Taxonomy" id="2994102"/>
    <lineage>
        <taxon>Bacteria</taxon>
        <taxon>Bacillati</taxon>
        <taxon>Actinomycetota</taxon>
        <taxon>Actinomycetes</taxon>
        <taxon>Mycobacteriales</taxon>
        <taxon>Mycobacteriaceae</taxon>
        <taxon>Mycobacterium</taxon>
    </lineage>
</organism>
<evidence type="ECO:0000256" key="2">
    <source>
        <dbReference type="SAM" id="MobiDB-lite"/>
    </source>
</evidence>
<name>A0ABT3SMD8_9MYCO</name>
<dbReference type="EMBL" id="JAPJDO010000045">
    <property type="protein sequence ID" value="MCX2940701.1"/>
    <property type="molecule type" value="Genomic_DNA"/>
</dbReference>
<evidence type="ECO:0000313" key="4">
    <source>
        <dbReference type="EMBL" id="MCX2940701.1"/>
    </source>
</evidence>
<feature type="domain" description="Tyr recombinase" evidence="3">
    <location>
        <begin position="463"/>
        <end position="688"/>
    </location>
</feature>
<evidence type="ECO:0000259" key="3">
    <source>
        <dbReference type="PROSITE" id="PS51898"/>
    </source>
</evidence>
<keyword evidence="1" id="KW-0233">DNA recombination</keyword>
<feature type="compositionally biased region" description="Polar residues" evidence="2">
    <location>
        <begin position="812"/>
        <end position="837"/>
    </location>
</feature>
<dbReference type="Pfam" id="PF00589">
    <property type="entry name" value="Phage_integrase"/>
    <property type="match status" value="1"/>
</dbReference>
<dbReference type="InterPro" id="IPR013762">
    <property type="entry name" value="Integrase-like_cat_sf"/>
</dbReference>
<dbReference type="PROSITE" id="PS51898">
    <property type="entry name" value="TYR_RECOMBINASE"/>
    <property type="match status" value="1"/>
</dbReference>
<dbReference type="InterPro" id="IPR011010">
    <property type="entry name" value="DNA_brk_join_enz"/>
</dbReference>
<keyword evidence="5" id="KW-1185">Reference proteome</keyword>
<dbReference type="InterPro" id="IPR002104">
    <property type="entry name" value="Integrase_catalytic"/>
</dbReference>
<feature type="region of interest" description="Disordered" evidence="2">
    <location>
        <begin position="802"/>
        <end position="837"/>
    </location>
</feature>
<evidence type="ECO:0000256" key="1">
    <source>
        <dbReference type="ARBA" id="ARBA00023172"/>
    </source>
</evidence>
<reference evidence="4 5" key="1">
    <citation type="submission" date="2022-11" db="EMBL/GenBank/DDBJ databases">
        <title>Mycobacterium sp. nov.</title>
        <authorList>
            <person name="Papic B."/>
            <person name="Spicic S."/>
            <person name="Duvnjak S."/>
        </authorList>
    </citation>
    <scope>NUCLEOTIDE SEQUENCE [LARGE SCALE GENOMIC DNA]</scope>
    <source>
        <strain evidence="4 5">CVI_P4</strain>
    </source>
</reference>
<comment type="caution">
    <text evidence="4">The sequence shown here is derived from an EMBL/GenBank/DDBJ whole genome shotgun (WGS) entry which is preliminary data.</text>
</comment>
<dbReference type="RefSeq" id="WP_266000543.1">
    <property type="nucleotide sequence ID" value="NZ_JAPJDN010000045.1"/>
</dbReference>